<dbReference type="InterPro" id="IPR011766">
    <property type="entry name" value="TPP_enzyme_TPP-bd"/>
</dbReference>
<comment type="catalytic activity">
    <reaction evidence="12">
        <text>2 pyruvate + H(+) = (2S)-2-acetolactate + CO2</text>
        <dbReference type="Rhea" id="RHEA:25249"/>
        <dbReference type="ChEBI" id="CHEBI:15361"/>
        <dbReference type="ChEBI" id="CHEBI:15378"/>
        <dbReference type="ChEBI" id="CHEBI:16526"/>
        <dbReference type="ChEBI" id="CHEBI:58476"/>
        <dbReference type="EC" id="2.2.1.6"/>
    </reaction>
</comment>
<feature type="compositionally biased region" description="Polar residues" evidence="13">
    <location>
        <begin position="14"/>
        <end position="30"/>
    </location>
</feature>
<evidence type="ECO:0000313" key="17">
    <source>
        <dbReference type="EMBL" id="RDW89091.1"/>
    </source>
</evidence>
<evidence type="ECO:0000256" key="12">
    <source>
        <dbReference type="RuleBase" id="RU003591"/>
    </source>
</evidence>
<dbReference type="GO" id="GO:0000287">
    <property type="term" value="F:magnesium ion binding"/>
    <property type="evidence" value="ECO:0007669"/>
    <property type="project" value="UniProtKB-UniRule"/>
</dbReference>
<keyword evidence="11 12" id="KW-0100">Branched-chain amino acid biosynthesis</keyword>
<comment type="caution">
    <text evidence="17">The sequence shown here is derived from an EMBL/GenBank/DDBJ whole genome shotgun (WGS) entry which is preliminary data.</text>
</comment>
<dbReference type="UniPathway" id="UPA00047">
    <property type="reaction ID" value="UER00055"/>
</dbReference>
<dbReference type="InterPro" id="IPR012846">
    <property type="entry name" value="Acetolactate_synth_lsu"/>
</dbReference>
<evidence type="ECO:0000256" key="7">
    <source>
        <dbReference type="ARBA" id="ARBA00022723"/>
    </source>
</evidence>
<feature type="region of interest" description="Disordered" evidence="13">
    <location>
        <begin position="90"/>
        <end position="109"/>
    </location>
</feature>
<dbReference type="PANTHER" id="PTHR18968">
    <property type="entry name" value="THIAMINE PYROPHOSPHATE ENZYMES"/>
    <property type="match status" value="1"/>
</dbReference>
<keyword evidence="7 12" id="KW-0479">Metal-binding</keyword>
<evidence type="ECO:0000259" key="15">
    <source>
        <dbReference type="Pfam" id="PF02775"/>
    </source>
</evidence>
<comment type="pathway">
    <text evidence="2 12">Amino-acid biosynthesis; L-valine biosynthesis; L-valine from pyruvate: step 1/4.</text>
</comment>
<comment type="cofactor">
    <cofactor evidence="12">
        <name>Mg(2+)</name>
        <dbReference type="ChEBI" id="CHEBI:18420"/>
    </cofactor>
    <text evidence="12">Binds 1 Mg(2+) ion per subunit.</text>
</comment>
<dbReference type="FunFam" id="3.40.50.970:FF:000053">
    <property type="entry name" value="Acetolactate synthase, mitochondrial"/>
    <property type="match status" value="1"/>
</dbReference>
<dbReference type="InterPro" id="IPR012001">
    <property type="entry name" value="Thiamin_PyroP_enz_TPP-bd_dom"/>
</dbReference>
<feature type="domain" description="Thiamine pyrophosphate enzyme central" evidence="14">
    <location>
        <begin position="316"/>
        <end position="460"/>
    </location>
</feature>
<dbReference type="FunFam" id="3.40.50.1220:FF:000008">
    <property type="entry name" value="Acetolactate synthase"/>
    <property type="match status" value="1"/>
</dbReference>
<dbReference type="GO" id="GO:0030976">
    <property type="term" value="F:thiamine pyrophosphate binding"/>
    <property type="evidence" value="ECO:0007669"/>
    <property type="project" value="UniProtKB-UniRule"/>
</dbReference>
<feature type="domain" description="Thiamine pyrophosphate enzyme N-terminal TPP-binding" evidence="16">
    <location>
        <begin position="117"/>
        <end position="232"/>
    </location>
</feature>
<dbReference type="EMBL" id="PDLM01000001">
    <property type="protein sequence ID" value="RDW89091.1"/>
    <property type="molecule type" value="Genomic_DNA"/>
</dbReference>
<dbReference type="PANTHER" id="PTHR18968:SF13">
    <property type="entry name" value="ACETOLACTATE SYNTHASE CATALYTIC SUBUNIT, MITOCHONDRIAL"/>
    <property type="match status" value="1"/>
</dbReference>
<dbReference type="Pfam" id="PF00205">
    <property type="entry name" value="TPP_enzyme_M"/>
    <property type="match status" value="1"/>
</dbReference>
<dbReference type="InterPro" id="IPR029061">
    <property type="entry name" value="THDP-binding"/>
</dbReference>
<feature type="region of interest" description="Disordered" evidence="13">
    <location>
        <begin position="1"/>
        <end position="61"/>
    </location>
</feature>
<evidence type="ECO:0000256" key="5">
    <source>
        <dbReference type="ARBA" id="ARBA00022605"/>
    </source>
</evidence>
<evidence type="ECO:0000256" key="6">
    <source>
        <dbReference type="ARBA" id="ARBA00022679"/>
    </source>
</evidence>
<dbReference type="NCBIfam" id="TIGR00118">
    <property type="entry name" value="acolac_lg"/>
    <property type="match status" value="1"/>
</dbReference>
<evidence type="ECO:0000256" key="9">
    <source>
        <dbReference type="ARBA" id="ARBA00022946"/>
    </source>
</evidence>
<dbReference type="OrthoDB" id="16262at2759"/>
<comment type="pathway">
    <text evidence="1 12">Amino-acid biosynthesis; L-isoleucine biosynthesis; L-isoleucine from 2-oxobutanoate: step 1/4.</text>
</comment>
<evidence type="ECO:0000256" key="8">
    <source>
        <dbReference type="ARBA" id="ARBA00022842"/>
    </source>
</evidence>
<dbReference type="GO" id="GO:0050660">
    <property type="term" value="F:flavin adenine dinucleotide binding"/>
    <property type="evidence" value="ECO:0007669"/>
    <property type="project" value="InterPro"/>
</dbReference>
<evidence type="ECO:0000259" key="16">
    <source>
        <dbReference type="Pfam" id="PF02776"/>
    </source>
</evidence>
<keyword evidence="9" id="KW-0809">Transit peptide</keyword>
<dbReference type="InterPro" id="IPR045229">
    <property type="entry name" value="TPP_enz"/>
</dbReference>
<comment type="cofactor">
    <cofactor evidence="12">
        <name>thiamine diphosphate</name>
        <dbReference type="ChEBI" id="CHEBI:58937"/>
    </cofactor>
    <text evidence="12">Binds 1 thiamine pyrophosphate per subunit.</text>
</comment>
<evidence type="ECO:0000256" key="10">
    <source>
        <dbReference type="ARBA" id="ARBA00023052"/>
    </source>
</evidence>
<reference evidence="17 18" key="1">
    <citation type="journal article" date="2018" name="IMA Fungus">
        <title>IMA Genome-F 9: Draft genome sequence of Annulohypoxylon stygium, Aspergillus mulundensis, Berkeleyomyces basicola (syn. Thielaviopsis basicola), Ceratocystis smalleyi, two Cercospora beticola strains, Coleophoma cylindrospora, Fusarium fracticaudum, Phialophora cf. hyalina, and Morchella septimelata.</title>
        <authorList>
            <person name="Wingfield B.D."/>
            <person name="Bills G.F."/>
            <person name="Dong Y."/>
            <person name="Huang W."/>
            <person name="Nel W.J."/>
            <person name="Swalarsk-Parry B.S."/>
            <person name="Vaghefi N."/>
            <person name="Wilken P.M."/>
            <person name="An Z."/>
            <person name="de Beer Z.W."/>
            <person name="De Vos L."/>
            <person name="Chen L."/>
            <person name="Duong T.A."/>
            <person name="Gao Y."/>
            <person name="Hammerbacher A."/>
            <person name="Kikkert J.R."/>
            <person name="Li Y."/>
            <person name="Li H."/>
            <person name="Li K."/>
            <person name="Li Q."/>
            <person name="Liu X."/>
            <person name="Ma X."/>
            <person name="Naidoo K."/>
            <person name="Pethybridge S.J."/>
            <person name="Sun J."/>
            <person name="Steenkamp E.T."/>
            <person name="van der Nest M.A."/>
            <person name="van Wyk S."/>
            <person name="Wingfield M.J."/>
            <person name="Xiong C."/>
            <person name="Yue Q."/>
            <person name="Zhang X."/>
        </authorList>
    </citation>
    <scope>NUCLEOTIDE SEQUENCE [LARGE SCALE GENOMIC DNA]</scope>
    <source>
        <strain evidence="17 18">BP6252</strain>
    </source>
</reference>
<protein>
    <recommendedName>
        <fullName evidence="4 12">Acetolactate synthase</fullName>
        <ecNumber evidence="4 12">2.2.1.6</ecNumber>
    </recommendedName>
</protein>
<evidence type="ECO:0000259" key="14">
    <source>
        <dbReference type="Pfam" id="PF00205"/>
    </source>
</evidence>
<dbReference type="GO" id="GO:0009097">
    <property type="term" value="P:isoleucine biosynthetic process"/>
    <property type="evidence" value="ECO:0007669"/>
    <property type="project" value="UniProtKB-UniPathway"/>
</dbReference>
<dbReference type="InterPro" id="IPR000399">
    <property type="entry name" value="TPP-bd_CS"/>
</dbReference>
<dbReference type="SUPFAM" id="SSF52467">
    <property type="entry name" value="DHS-like NAD/FAD-binding domain"/>
    <property type="match status" value="1"/>
</dbReference>
<dbReference type="UniPathway" id="UPA00049">
    <property type="reaction ID" value="UER00059"/>
</dbReference>
<dbReference type="FunFam" id="3.40.50.970:FF:000007">
    <property type="entry name" value="Acetolactate synthase"/>
    <property type="match status" value="1"/>
</dbReference>
<evidence type="ECO:0000256" key="1">
    <source>
        <dbReference type="ARBA" id="ARBA00004974"/>
    </source>
</evidence>
<evidence type="ECO:0000256" key="3">
    <source>
        <dbReference type="ARBA" id="ARBA00007812"/>
    </source>
</evidence>
<dbReference type="Pfam" id="PF02776">
    <property type="entry name" value="TPP_enzyme_N"/>
    <property type="match status" value="1"/>
</dbReference>
<dbReference type="STRING" id="1849047.A0A3D8SSD8"/>
<keyword evidence="5 12" id="KW-0028">Amino-acid biosynthesis</keyword>
<proteinExistence type="inferred from homology"/>
<evidence type="ECO:0000256" key="13">
    <source>
        <dbReference type="SAM" id="MobiDB-lite"/>
    </source>
</evidence>
<dbReference type="Proteomes" id="UP000256645">
    <property type="component" value="Unassembled WGS sequence"/>
</dbReference>
<evidence type="ECO:0000256" key="2">
    <source>
        <dbReference type="ARBA" id="ARBA00005025"/>
    </source>
</evidence>
<keyword evidence="8 12" id="KW-0460">Magnesium</keyword>
<dbReference type="Gene3D" id="3.40.50.1220">
    <property type="entry name" value="TPP-binding domain"/>
    <property type="match status" value="1"/>
</dbReference>
<sequence>MLRSQPARSALRAISQSSRCPTQSFTTTAASAGIVAGRRGRVENRRQQSNATATSPMSTAAPATQVIISSSHHWVSDQNQAREVPAPAFNAATPKRQNDNPLQHARQPEMDESFIGMSGGEIFHEMMLRQGVKHIFGYPGGAILPVFDAIYNSKHFEFILPKHEQGAGHMAQGYSRASGKVGVVLVTSGPGATNVITPMQDALSDGTPMVVFCGQVPTTAIGSDAFQEADVVGISRACTKWNVMVKSVAELPKRINEAFEIATSGRPGPVLVDLPKDVTAGILRRAIPMSSTIPTLPSAASRIASEHIKKSLEATIARVADMIKIAKKPVIYAGQGIIAFPEGPKLLKELADKASIPVTTTLQGLGGFDELDEKSLHMLGMHGTAYANLAMQDADLIIALGARFDDRVTLNVSKFAPQAKLAAQEKRGGIVHFEIMPKNINKVVQATEAVEGDVATNLATLIPMVTPTSMSERKEWFDQIKYWKEKFPLSNYEKADRLGLIKPQTLIEELSKLTADRKDTTIIATGVGQHQMWTAQHFRWRSPRTIITSGGLGTMGFGLPAAIGAKVAKPDALVIDIDGDASFNMTLTEMSTAQQFNIGVKIIVLNNEEQGMVTQWQNLFYQDRYAHTHSVNPNFMKLSEAMGVQARRCIKPDDVVDSLKWLIESEGPAFLEVVTDKKVPVLPMVPAGSALHEFLVYDGAKDKERRKLLNERTNNKYEDLDKVRE</sequence>
<dbReference type="AlphaFoldDB" id="A0A3D8SSD8"/>
<dbReference type="SUPFAM" id="SSF52518">
    <property type="entry name" value="Thiamin diphosphate-binding fold (THDP-binding)"/>
    <property type="match status" value="2"/>
</dbReference>
<dbReference type="CDD" id="cd07035">
    <property type="entry name" value="TPP_PYR_POX_like"/>
    <property type="match status" value="1"/>
</dbReference>
<keyword evidence="10 12" id="KW-0786">Thiamine pyrophosphate</keyword>
<dbReference type="Gene3D" id="3.40.50.970">
    <property type="match status" value="2"/>
</dbReference>
<dbReference type="InterPro" id="IPR029035">
    <property type="entry name" value="DHS-like_NAD/FAD-binding_dom"/>
</dbReference>
<gene>
    <name evidence="17" type="ORF">BP6252_01123</name>
</gene>
<dbReference type="GO" id="GO:0003984">
    <property type="term" value="F:acetolactate synthase activity"/>
    <property type="evidence" value="ECO:0007669"/>
    <property type="project" value="UniProtKB-EC"/>
</dbReference>
<feature type="domain" description="Thiamine pyrophosphate enzyme TPP-binding" evidence="15">
    <location>
        <begin position="526"/>
        <end position="673"/>
    </location>
</feature>
<dbReference type="GO" id="GO:0005739">
    <property type="term" value="C:mitochondrion"/>
    <property type="evidence" value="ECO:0007669"/>
    <property type="project" value="TreeGrafter"/>
</dbReference>
<name>A0A3D8SSD8_9HELO</name>
<organism evidence="17 18">
    <name type="scientific">Coleophoma cylindrospora</name>
    <dbReference type="NCBI Taxonomy" id="1849047"/>
    <lineage>
        <taxon>Eukaryota</taxon>
        <taxon>Fungi</taxon>
        <taxon>Dikarya</taxon>
        <taxon>Ascomycota</taxon>
        <taxon>Pezizomycotina</taxon>
        <taxon>Leotiomycetes</taxon>
        <taxon>Helotiales</taxon>
        <taxon>Dermateaceae</taxon>
        <taxon>Coleophoma</taxon>
    </lineage>
</organism>
<evidence type="ECO:0000256" key="11">
    <source>
        <dbReference type="ARBA" id="ARBA00023304"/>
    </source>
</evidence>
<keyword evidence="18" id="KW-1185">Reference proteome</keyword>
<feature type="compositionally biased region" description="Low complexity" evidence="13">
    <location>
        <begin position="51"/>
        <end position="61"/>
    </location>
</feature>
<dbReference type="GO" id="GO:0009099">
    <property type="term" value="P:L-valine biosynthetic process"/>
    <property type="evidence" value="ECO:0007669"/>
    <property type="project" value="UniProtKB-UniPathway"/>
</dbReference>
<dbReference type="InterPro" id="IPR012000">
    <property type="entry name" value="Thiamin_PyroP_enz_cen_dom"/>
</dbReference>
<accession>A0A3D8SSD8</accession>
<dbReference type="PROSITE" id="PS00187">
    <property type="entry name" value="TPP_ENZYMES"/>
    <property type="match status" value="1"/>
</dbReference>
<dbReference type="GO" id="GO:0005948">
    <property type="term" value="C:acetolactate synthase complex"/>
    <property type="evidence" value="ECO:0007669"/>
    <property type="project" value="TreeGrafter"/>
</dbReference>
<dbReference type="InterPro" id="IPR039368">
    <property type="entry name" value="AHAS_TPP"/>
</dbReference>
<keyword evidence="6 12" id="KW-0808">Transferase</keyword>
<dbReference type="CDD" id="cd02015">
    <property type="entry name" value="TPP_AHAS"/>
    <property type="match status" value="1"/>
</dbReference>
<dbReference type="EC" id="2.2.1.6" evidence="4 12"/>
<comment type="similarity">
    <text evidence="3 12">Belongs to the TPP enzyme family.</text>
</comment>
<evidence type="ECO:0000313" key="18">
    <source>
        <dbReference type="Proteomes" id="UP000256645"/>
    </source>
</evidence>
<evidence type="ECO:0000256" key="4">
    <source>
        <dbReference type="ARBA" id="ARBA00013145"/>
    </source>
</evidence>
<dbReference type="Pfam" id="PF02775">
    <property type="entry name" value="TPP_enzyme_C"/>
    <property type="match status" value="1"/>
</dbReference>